<dbReference type="InterPro" id="IPR012467">
    <property type="entry name" value="DUF1684"/>
</dbReference>
<dbReference type="RefSeq" id="WP_183305012.1">
    <property type="nucleotide sequence ID" value="NZ_JACIFD010000015.1"/>
</dbReference>
<dbReference type="EMBL" id="JACIFD010000015">
    <property type="protein sequence ID" value="MBB4072104.1"/>
    <property type="molecule type" value="Genomic_DNA"/>
</dbReference>
<accession>A0A840DGD4</accession>
<sequence>MTQTAATEQELASHAAWQQQRQQRITSATGPLSLVETRWFEPGTTAEQAEQLVAEASAVESDNVVVTPMRRQRLNGDGEEFGLRRWQADAPAISEFLGMAQFDYNPEWVVEAVFTPATDGRTVAFEHIQEVGATRELTVPGDVTFTVNGETVTVTGFRASDTELIIPFSDRTTGASTALGSYAPGRFLAVNIENPEETGQLKVTLNFNYAYVPPCGFSAHFNCPMPPAQNRLPWEVTAGERAPQYTEGFDVHHI</sequence>
<comment type="caution">
    <text evidence="1">The sequence shown here is derived from an EMBL/GenBank/DDBJ whole genome shotgun (WGS) entry which is preliminary data.</text>
</comment>
<dbReference type="Proteomes" id="UP000571183">
    <property type="component" value="Unassembled WGS sequence"/>
</dbReference>
<evidence type="ECO:0008006" key="3">
    <source>
        <dbReference type="Google" id="ProtNLM"/>
    </source>
</evidence>
<proteinExistence type="predicted"/>
<dbReference type="Pfam" id="PF07920">
    <property type="entry name" value="DUF1684"/>
    <property type="match status" value="1"/>
</dbReference>
<organism evidence="1 2">
    <name type="scientific">Canibacter oris</name>
    <dbReference type="NCBI Taxonomy" id="1365628"/>
    <lineage>
        <taxon>Bacteria</taxon>
        <taxon>Bacillati</taxon>
        <taxon>Actinomycetota</taxon>
        <taxon>Actinomycetes</taxon>
        <taxon>Micrococcales</taxon>
        <taxon>Microbacteriaceae</taxon>
        <taxon>Canibacter</taxon>
    </lineage>
</organism>
<evidence type="ECO:0000313" key="1">
    <source>
        <dbReference type="EMBL" id="MBB4072104.1"/>
    </source>
</evidence>
<dbReference type="AlphaFoldDB" id="A0A840DGD4"/>
<dbReference type="PANTHER" id="PTHR41913">
    <property type="entry name" value="DUF1684 DOMAIN-CONTAINING PROTEIN"/>
    <property type="match status" value="1"/>
</dbReference>
<evidence type="ECO:0000313" key="2">
    <source>
        <dbReference type="Proteomes" id="UP000571183"/>
    </source>
</evidence>
<dbReference type="PANTHER" id="PTHR41913:SF1">
    <property type="entry name" value="DUF1684 DOMAIN-CONTAINING PROTEIN"/>
    <property type="match status" value="1"/>
</dbReference>
<keyword evidence="2" id="KW-1185">Reference proteome</keyword>
<reference evidence="1" key="1">
    <citation type="submission" date="2020-08" db="EMBL/GenBank/DDBJ databases">
        <title>Sequencing the genomes of 1000 actinobacteria strains.</title>
        <authorList>
            <person name="Klenk H.-P."/>
        </authorList>
    </citation>
    <scope>NUCLEOTIDE SEQUENCE [LARGE SCALE GENOMIC DNA]</scope>
    <source>
        <strain evidence="1">DSM 27064</strain>
    </source>
</reference>
<protein>
    <recommendedName>
        <fullName evidence="3">DUF1684 domain-containing protein</fullName>
    </recommendedName>
</protein>
<gene>
    <name evidence="1" type="ORF">F5897_001430</name>
</gene>
<name>A0A840DGD4_9MICO</name>